<dbReference type="Proteomes" id="UP000016023">
    <property type="component" value="Unassembled WGS sequence"/>
</dbReference>
<evidence type="ECO:0000313" key="2">
    <source>
        <dbReference type="Proteomes" id="UP000016023"/>
    </source>
</evidence>
<sequence>MSRFILYTFQCAPLQNREKHLFENLPSIQERMDNKLEYIRNIITSPGFKFKSKKDGEFNFKLFYDHEGLLVFRIANNKALNLEENFKNTQHHYSPSCFVILDNRENIQQVAIEEDKKSFSSTDVVRNILEYTLKKRLLNNGLTIEIKKEYEQKEFWELVGKQTKGVSMVRFTLSYPNLGRVHDSIEKFLNSESKAVNSKKTELEFCSDNSEQLELHESNTQLAGLVEASAKSGNPITIKARGIKKFIRTGETIKSFEIDDLEAKMASSDLFQNLSGWLKHQYDNENA</sequence>
<proteinExistence type="predicted"/>
<evidence type="ECO:0008006" key="3">
    <source>
        <dbReference type="Google" id="ProtNLM"/>
    </source>
</evidence>
<name>H1Q255_9BACT</name>
<dbReference type="eggNOG" id="ENOG502ZRKR">
    <property type="taxonomic scope" value="Bacteria"/>
</dbReference>
<evidence type="ECO:0000313" key="1">
    <source>
        <dbReference type="EMBL" id="EHO71229.1"/>
    </source>
</evidence>
<organism evidence="1 2">
    <name type="scientific">Prevotella micans F0438</name>
    <dbReference type="NCBI Taxonomy" id="883158"/>
    <lineage>
        <taxon>Bacteria</taxon>
        <taxon>Pseudomonadati</taxon>
        <taxon>Bacteroidota</taxon>
        <taxon>Bacteroidia</taxon>
        <taxon>Bacteroidales</taxon>
        <taxon>Prevotellaceae</taxon>
        <taxon>Prevotella</taxon>
    </lineage>
</organism>
<dbReference type="EMBL" id="AGWK01000028">
    <property type="protein sequence ID" value="EHO71229.1"/>
    <property type="molecule type" value="Genomic_DNA"/>
</dbReference>
<gene>
    <name evidence="1" type="ORF">HMPREF9140_00969</name>
</gene>
<comment type="caution">
    <text evidence="1">The sequence shown here is derived from an EMBL/GenBank/DDBJ whole genome shotgun (WGS) entry which is preliminary data.</text>
</comment>
<dbReference type="PATRIC" id="fig|883158.3.peg.978"/>
<dbReference type="AlphaFoldDB" id="H1Q255"/>
<dbReference type="STRING" id="883158.HMPREF9140_00969"/>
<accession>H1Q255</accession>
<protein>
    <recommendedName>
        <fullName evidence="3">DUF4747 domain-containing protein</fullName>
    </recommendedName>
</protein>
<dbReference type="HOGENOM" id="CLU_084692_0_0_10"/>
<keyword evidence="2" id="KW-1185">Reference proteome</keyword>
<reference evidence="1 2" key="1">
    <citation type="submission" date="2011-12" db="EMBL/GenBank/DDBJ databases">
        <title>The Genome Sequence of Prevotella micans F0438.</title>
        <authorList>
            <consortium name="The Broad Institute Genome Sequencing Platform"/>
            <person name="Earl A."/>
            <person name="Ward D."/>
            <person name="Feldgarden M."/>
            <person name="Gevers D."/>
            <person name="Izard J."/>
            <person name="Baranova O.V."/>
            <person name="Blanton J.M."/>
            <person name="Wade W.G."/>
            <person name="Dewhirst F.E."/>
            <person name="Young S.K."/>
            <person name="Zeng Q."/>
            <person name="Gargeya S."/>
            <person name="Fitzgerald M."/>
            <person name="Haas B."/>
            <person name="Abouelleil A."/>
            <person name="Alvarado L."/>
            <person name="Arachchi H.M."/>
            <person name="Berlin A."/>
            <person name="Chapman S.B."/>
            <person name="Gearin G."/>
            <person name="Goldberg J."/>
            <person name="Griggs A."/>
            <person name="Gujja S."/>
            <person name="Hansen M."/>
            <person name="Heiman D."/>
            <person name="Howarth C."/>
            <person name="Larimer J."/>
            <person name="Lui A."/>
            <person name="MacDonald P.J.P."/>
            <person name="McCowen C."/>
            <person name="Montmayeur A."/>
            <person name="Murphy C."/>
            <person name="Neiman D."/>
            <person name="Pearson M."/>
            <person name="Priest M."/>
            <person name="Roberts A."/>
            <person name="Saif S."/>
            <person name="Shea T."/>
            <person name="Sisk P."/>
            <person name="Stolte C."/>
            <person name="Sykes S."/>
            <person name="Wortman J."/>
            <person name="Nusbaum C."/>
            <person name="Birren B."/>
        </authorList>
    </citation>
    <scope>NUCLEOTIDE SEQUENCE [LARGE SCALE GENOMIC DNA]</scope>
    <source>
        <strain evidence="1 2">F0438</strain>
    </source>
</reference>